<organism evidence="1 2">
    <name type="scientific">Paenibacillus lentus</name>
    <dbReference type="NCBI Taxonomy" id="1338368"/>
    <lineage>
        <taxon>Bacteria</taxon>
        <taxon>Bacillati</taxon>
        <taxon>Bacillota</taxon>
        <taxon>Bacilli</taxon>
        <taxon>Bacillales</taxon>
        <taxon>Paenibacillaceae</taxon>
        <taxon>Paenibacillus</taxon>
    </lineage>
</organism>
<reference evidence="1 2" key="1">
    <citation type="submission" date="2018-11" db="EMBL/GenBank/DDBJ databases">
        <title>Genome sequencing of Paenibacillus lentus DSM25539(T).</title>
        <authorList>
            <person name="Kook J.-K."/>
            <person name="Park S.-N."/>
            <person name="Lim Y.K."/>
        </authorList>
    </citation>
    <scope>NUCLEOTIDE SEQUENCE [LARGE SCALE GENOMIC DNA]</scope>
    <source>
        <strain evidence="1 2">DSM 25539</strain>
    </source>
</reference>
<evidence type="ECO:0000313" key="2">
    <source>
        <dbReference type="Proteomes" id="UP000273145"/>
    </source>
</evidence>
<dbReference type="AlphaFoldDB" id="A0A3Q8S6G6"/>
<gene>
    <name evidence="1" type="ORF">EIM92_22260</name>
</gene>
<dbReference type="KEGG" id="plen:EIM92_22260"/>
<protein>
    <submittedName>
        <fullName evidence="1">Uncharacterized protein</fullName>
    </submittedName>
</protein>
<evidence type="ECO:0000313" key="1">
    <source>
        <dbReference type="EMBL" id="AZK48565.1"/>
    </source>
</evidence>
<accession>A0A3Q8S6G6</accession>
<sequence length="177" mass="20097">MRGDEAVEYFVVGHDSRLDPIGRNILFSDRVLGGFATAEEYEVAFVREGRKLEYRSVIELPVFLISEEVREILGQYESNLSYKTVLVTDQATYAQAHFCLIDVPQVDCISRTHSVIERGIIKQVVLDEGKINGHRMFWAAELPFPGLIVRLDVAEALLRHSMYGLSIRRILTRAGEV</sequence>
<name>A0A3Q8S6G6_9BACL</name>
<dbReference type="RefSeq" id="WP_125084718.1">
    <property type="nucleotide sequence ID" value="NZ_CP034248.1"/>
</dbReference>
<proteinExistence type="predicted"/>
<dbReference type="EMBL" id="CP034248">
    <property type="protein sequence ID" value="AZK48565.1"/>
    <property type="molecule type" value="Genomic_DNA"/>
</dbReference>
<keyword evidence="2" id="KW-1185">Reference proteome</keyword>
<dbReference type="Proteomes" id="UP000273145">
    <property type="component" value="Chromosome"/>
</dbReference>
<dbReference type="OrthoDB" id="2594887at2"/>